<sequence length="110" mass="11727" precursor="true">MKRIFFLATLTLSVAVLGCGQNTETATTVAPTTAEPASEATLVALHKADLLDGSEDHVISKCYVCELGMDGNKEITCEVHGYTAHLCSEGCRTHFEASPEEVIASTKIPE</sequence>
<evidence type="ECO:0000313" key="2">
    <source>
        <dbReference type="EMBL" id="TWU17504.1"/>
    </source>
</evidence>
<gene>
    <name evidence="2" type="ORF">Pla52o_50600</name>
</gene>
<dbReference type="AlphaFoldDB" id="A0A5C6C2M5"/>
<comment type="caution">
    <text evidence="2">The sequence shown here is derived from an EMBL/GenBank/DDBJ whole genome shotgun (WGS) entry which is preliminary data.</text>
</comment>
<keyword evidence="3" id="KW-1185">Reference proteome</keyword>
<protein>
    <recommendedName>
        <fullName evidence="4">YHS domain protein</fullName>
    </recommendedName>
</protein>
<dbReference type="EMBL" id="SJPT01000011">
    <property type="protein sequence ID" value="TWU17504.1"/>
    <property type="molecule type" value="Genomic_DNA"/>
</dbReference>
<keyword evidence="1" id="KW-0732">Signal</keyword>
<feature type="chain" id="PRO_5022777801" description="YHS domain protein" evidence="1">
    <location>
        <begin position="19"/>
        <end position="110"/>
    </location>
</feature>
<dbReference type="RefSeq" id="WP_231612583.1">
    <property type="nucleotide sequence ID" value="NZ_SJPT01000011.1"/>
</dbReference>
<evidence type="ECO:0000313" key="3">
    <source>
        <dbReference type="Proteomes" id="UP000316304"/>
    </source>
</evidence>
<dbReference type="PROSITE" id="PS51257">
    <property type="entry name" value="PROKAR_LIPOPROTEIN"/>
    <property type="match status" value="1"/>
</dbReference>
<dbReference type="Proteomes" id="UP000316304">
    <property type="component" value="Unassembled WGS sequence"/>
</dbReference>
<name>A0A5C6C2M5_9BACT</name>
<evidence type="ECO:0008006" key="4">
    <source>
        <dbReference type="Google" id="ProtNLM"/>
    </source>
</evidence>
<evidence type="ECO:0000256" key="1">
    <source>
        <dbReference type="SAM" id="SignalP"/>
    </source>
</evidence>
<accession>A0A5C6C2M5</accession>
<proteinExistence type="predicted"/>
<reference evidence="2 3" key="1">
    <citation type="submission" date="2019-02" db="EMBL/GenBank/DDBJ databases">
        <title>Deep-cultivation of Planctomycetes and their phenomic and genomic characterization uncovers novel biology.</title>
        <authorList>
            <person name="Wiegand S."/>
            <person name="Jogler M."/>
            <person name="Boedeker C."/>
            <person name="Pinto D."/>
            <person name="Vollmers J."/>
            <person name="Rivas-Marin E."/>
            <person name="Kohn T."/>
            <person name="Peeters S.H."/>
            <person name="Heuer A."/>
            <person name="Rast P."/>
            <person name="Oberbeckmann S."/>
            <person name="Bunk B."/>
            <person name="Jeske O."/>
            <person name="Meyerdierks A."/>
            <person name="Storesund J.E."/>
            <person name="Kallscheuer N."/>
            <person name="Luecker S."/>
            <person name="Lage O.M."/>
            <person name="Pohl T."/>
            <person name="Merkel B.J."/>
            <person name="Hornburger P."/>
            <person name="Mueller R.-W."/>
            <person name="Bruemmer F."/>
            <person name="Labrenz M."/>
            <person name="Spormann A.M."/>
            <person name="Op Den Camp H."/>
            <person name="Overmann J."/>
            <person name="Amann R."/>
            <person name="Jetten M.S.M."/>
            <person name="Mascher T."/>
            <person name="Medema M.H."/>
            <person name="Devos D.P."/>
            <person name="Kaster A.-K."/>
            <person name="Ovreas L."/>
            <person name="Rohde M."/>
            <person name="Galperin M.Y."/>
            <person name="Jogler C."/>
        </authorList>
    </citation>
    <scope>NUCLEOTIDE SEQUENCE [LARGE SCALE GENOMIC DNA]</scope>
    <source>
        <strain evidence="2 3">Pla52o</strain>
    </source>
</reference>
<organism evidence="2 3">
    <name type="scientific">Novipirellula galeiformis</name>
    <dbReference type="NCBI Taxonomy" id="2528004"/>
    <lineage>
        <taxon>Bacteria</taxon>
        <taxon>Pseudomonadati</taxon>
        <taxon>Planctomycetota</taxon>
        <taxon>Planctomycetia</taxon>
        <taxon>Pirellulales</taxon>
        <taxon>Pirellulaceae</taxon>
        <taxon>Novipirellula</taxon>
    </lineage>
</organism>
<feature type="signal peptide" evidence="1">
    <location>
        <begin position="1"/>
        <end position="18"/>
    </location>
</feature>